<evidence type="ECO:0000313" key="2">
    <source>
        <dbReference type="EMBL" id="RDB67939.1"/>
    </source>
</evidence>
<name>A0A369MAJ9_EGGLN</name>
<accession>A0A369MAJ9</accession>
<dbReference type="Proteomes" id="UP000253970">
    <property type="component" value="Unassembled WGS sequence"/>
</dbReference>
<evidence type="ECO:0000313" key="3">
    <source>
        <dbReference type="Proteomes" id="UP000253970"/>
    </source>
</evidence>
<gene>
    <name evidence="2" type="ORF">C1875_12660</name>
</gene>
<reference evidence="2 3" key="1">
    <citation type="journal article" date="2018" name="Elife">
        <title>Discovery and characterization of a prevalent human gut bacterial enzyme sufficient for the inactivation of a family of plant toxins.</title>
        <authorList>
            <person name="Koppel N."/>
            <person name="Bisanz J.E."/>
            <person name="Pandelia M.E."/>
            <person name="Turnbaugh P.J."/>
            <person name="Balskus E.P."/>
        </authorList>
    </citation>
    <scope>NUCLEOTIDE SEQUENCE [LARGE SCALE GENOMIC DNA]</scope>
    <source>
        <strain evidence="2 3">W1 BHI 6</strain>
    </source>
</reference>
<proteinExistence type="predicted"/>
<evidence type="ECO:0008006" key="4">
    <source>
        <dbReference type="Google" id="ProtNLM"/>
    </source>
</evidence>
<comment type="caution">
    <text evidence="2">The sequence shown here is derived from an EMBL/GenBank/DDBJ whole genome shotgun (WGS) entry which is preliminary data.</text>
</comment>
<dbReference type="AlphaFoldDB" id="A0A369MAJ9"/>
<sequence>MTKARNILRDTSGASIVIALVFFLICGIIGSVVMTAASVQAKAAQTHVDLQQKEYAMQSAAKLMAQQLGGEDAVWEEKSVVVKIAYDTAGEASVDTNSLRSMIGQSFWTERRTKDILAARAEGKDYVLGNSASNRLLIDPQSEAGGLAPVYGCITVDPDLNITVELSLDSAFAADSPYNTTISIQCTPTFDSQGRVTVIEYGDNTTVKKTEAA</sequence>
<keyword evidence="1" id="KW-0812">Transmembrane</keyword>
<protein>
    <recommendedName>
        <fullName evidence="4">Type 4 fimbrial biogenesis protein PilX N-terminal domain-containing protein</fullName>
    </recommendedName>
</protein>
<dbReference type="EMBL" id="PPTU01000025">
    <property type="protein sequence ID" value="RDB67939.1"/>
    <property type="molecule type" value="Genomic_DNA"/>
</dbReference>
<dbReference type="RefSeq" id="WP_114534477.1">
    <property type="nucleotide sequence ID" value="NZ_JAQDVM010000021.1"/>
</dbReference>
<keyword evidence="1" id="KW-1133">Transmembrane helix</keyword>
<evidence type="ECO:0000256" key="1">
    <source>
        <dbReference type="SAM" id="Phobius"/>
    </source>
</evidence>
<organism evidence="2 3">
    <name type="scientific">Eggerthella lenta</name>
    <name type="common">Eubacterium lentum</name>
    <dbReference type="NCBI Taxonomy" id="84112"/>
    <lineage>
        <taxon>Bacteria</taxon>
        <taxon>Bacillati</taxon>
        <taxon>Actinomycetota</taxon>
        <taxon>Coriobacteriia</taxon>
        <taxon>Eggerthellales</taxon>
        <taxon>Eggerthellaceae</taxon>
        <taxon>Eggerthella</taxon>
    </lineage>
</organism>
<feature type="transmembrane region" description="Helical" evidence="1">
    <location>
        <begin position="12"/>
        <end position="37"/>
    </location>
</feature>
<keyword evidence="1" id="KW-0472">Membrane</keyword>